<comment type="caution">
    <text evidence="1">The sequence shown here is derived from an EMBL/GenBank/DDBJ whole genome shotgun (WGS) entry which is preliminary data.</text>
</comment>
<evidence type="ECO:0000313" key="2">
    <source>
        <dbReference type="Proteomes" id="UP001234495"/>
    </source>
</evidence>
<organism evidence="1 2">
    <name type="scientific">Metabacillus malikii</name>
    <dbReference type="NCBI Taxonomy" id="1504265"/>
    <lineage>
        <taxon>Bacteria</taxon>
        <taxon>Bacillati</taxon>
        <taxon>Bacillota</taxon>
        <taxon>Bacilli</taxon>
        <taxon>Bacillales</taxon>
        <taxon>Bacillaceae</taxon>
        <taxon>Metabacillus</taxon>
    </lineage>
</organism>
<keyword evidence="2" id="KW-1185">Reference proteome</keyword>
<reference evidence="1 2" key="1">
    <citation type="submission" date="2023-07" db="EMBL/GenBank/DDBJ databases">
        <title>Genomic Encyclopedia of Type Strains, Phase IV (KMG-IV): sequencing the most valuable type-strain genomes for metagenomic binning, comparative biology and taxonomic classification.</title>
        <authorList>
            <person name="Goeker M."/>
        </authorList>
    </citation>
    <scope>NUCLEOTIDE SEQUENCE [LARGE SCALE GENOMIC DNA]</scope>
    <source>
        <strain evidence="1 2">DSM 29005</strain>
    </source>
</reference>
<accession>A0ABT9ZCS8</accession>
<gene>
    <name evidence="1" type="ORF">J2S19_001067</name>
</gene>
<name>A0ABT9ZCS8_9BACI</name>
<dbReference type="EMBL" id="JAUSUD010000003">
    <property type="protein sequence ID" value="MDQ0229815.1"/>
    <property type="molecule type" value="Genomic_DNA"/>
</dbReference>
<evidence type="ECO:0000313" key="1">
    <source>
        <dbReference type="EMBL" id="MDQ0229815.1"/>
    </source>
</evidence>
<protein>
    <submittedName>
        <fullName evidence="1">Uncharacterized protein</fullName>
    </submittedName>
</protein>
<sequence>MGFIESVKNISLRSNIQIGLHRRYEEHFSSL</sequence>
<dbReference type="Proteomes" id="UP001234495">
    <property type="component" value="Unassembled WGS sequence"/>
</dbReference>
<proteinExistence type="predicted"/>